<evidence type="ECO:0000256" key="2">
    <source>
        <dbReference type="ARBA" id="ARBA00023125"/>
    </source>
</evidence>
<keyword evidence="7" id="KW-1185">Reference proteome</keyword>
<dbReference type="PROSITE" id="PS51077">
    <property type="entry name" value="HTH_ICLR"/>
    <property type="match status" value="1"/>
</dbReference>
<keyword evidence="2" id="KW-0238">DNA-binding</keyword>
<evidence type="ECO:0000256" key="3">
    <source>
        <dbReference type="ARBA" id="ARBA00023163"/>
    </source>
</evidence>
<evidence type="ECO:0000259" key="4">
    <source>
        <dbReference type="PROSITE" id="PS51077"/>
    </source>
</evidence>
<dbReference type="SUPFAM" id="SSF55781">
    <property type="entry name" value="GAF domain-like"/>
    <property type="match status" value="1"/>
</dbReference>
<dbReference type="Proteomes" id="UP000466388">
    <property type="component" value="Unassembled WGS sequence"/>
</dbReference>
<sequence>MSELRLYGSSLIKAKHILDFLLTAKEAPELKEISAGTKIGKSTALKILNTMDVLGLVRKVGEEKKYYLGIDFIAYADKAASDFDLLQYARPVLTHLRDITDETINLGVVSGNSVVLLDKIESQHRSISLKSKIGGRMNLYSSSMGKAILAAWPVEKLGKYIQETELLKIAPNTITSSDALFTEVQKVKEMGYSTDNEENEADVYCLGFSLTKNHQLLGAFSITAPKYRMTKNNQEKYLKLAKQAQHEIEEAF</sequence>
<dbReference type="PROSITE" id="PS51078">
    <property type="entry name" value="ICLR_ED"/>
    <property type="match status" value="1"/>
</dbReference>
<dbReference type="GO" id="GO:0003677">
    <property type="term" value="F:DNA binding"/>
    <property type="evidence" value="ECO:0007669"/>
    <property type="project" value="UniProtKB-KW"/>
</dbReference>
<evidence type="ECO:0000313" key="7">
    <source>
        <dbReference type="Proteomes" id="UP000466388"/>
    </source>
</evidence>
<dbReference type="InterPro" id="IPR036388">
    <property type="entry name" value="WH-like_DNA-bd_sf"/>
</dbReference>
<dbReference type="GO" id="GO:0045892">
    <property type="term" value="P:negative regulation of DNA-templated transcription"/>
    <property type="evidence" value="ECO:0007669"/>
    <property type="project" value="UniProtKB-ARBA"/>
</dbReference>
<feature type="domain" description="IclR-ED" evidence="5">
    <location>
        <begin position="71"/>
        <end position="252"/>
    </location>
</feature>
<dbReference type="InterPro" id="IPR014757">
    <property type="entry name" value="Tscrpt_reg_IclR_C"/>
</dbReference>
<dbReference type="AlphaFoldDB" id="A0A7X3C2C7"/>
<dbReference type="PANTHER" id="PTHR30136">
    <property type="entry name" value="HELIX-TURN-HELIX TRANSCRIPTIONAL REGULATOR, ICLR FAMILY"/>
    <property type="match status" value="1"/>
</dbReference>
<dbReference type="SUPFAM" id="SSF46785">
    <property type="entry name" value="Winged helix' DNA-binding domain"/>
    <property type="match status" value="1"/>
</dbReference>
<name>A0A7X3C2C7_9LACO</name>
<keyword evidence="1" id="KW-0805">Transcription regulation</keyword>
<dbReference type="PANTHER" id="PTHR30136:SF7">
    <property type="entry name" value="HTH-TYPE TRANSCRIPTIONAL REGULATOR KDGR-RELATED"/>
    <property type="match status" value="1"/>
</dbReference>
<dbReference type="Pfam" id="PF01614">
    <property type="entry name" value="IclR_C"/>
    <property type="match status" value="1"/>
</dbReference>
<dbReference type="SMART" id="SM00346">
    <property type="entry name" value="HTH_ICLR"/>
    <property type="match status" value="1"/>
</dbReference>
<proteinExistence type="predicted"/>
<comment type="caution">
    <text evidence="6">The sequence shown here is derived from an EMBL/GenBank/DDBJ whole genome shotgun (WGS) entry which is preliminary data.</text>
</comment>
<dbReference type="InterPro" id="IPR036390">
    <property type="entry name" value="WH_DNA-bd_sf"/>
</dbReference>
<dbReference type="RefSeq" id="WP_155431978.1">
    <property type="nucleotide sequence ID" value="NZ_WNJO01000009.1"/>
</dbReference>
<evidence type="ECO:0000259" key="5">
    <source>
        <dbReference type="PROSITE" id="PS51078"/>
    </source>
</evidence>
<evidence type="ECO:0000256" key="1">
    <source>
        <dbReference type="ARBA" id="ARBA00023015"/>
    </source>
</evidence>
<dbReference type="GO" id="GO:0003700">
    <property type="term" value="F:DNA-binding transcription factor activity"/>
    <property type="evidence" value="ECO:0007669"/>
    <property type="project" value="TreeGrafter"/>
</dbReference>
<gene>
    <name evidence="6" type="ORF">GM612_08640</name>
</gene>
<dbReference type="InterPro" id="IPR050707">
    <property type="entry name" value="HTH_MetabolicPath_Reg"/>
</dbReference>
<dbReference type="Gene3D" id="1.10.10.10">
    <property type="entry name" value="Winged helix-like DNA-binding domain superfamily/Winged helix DNA-binding domain"/>
    <property type="match status" value="1"/>
</dbReference>
<protein>
    <submittedName>
        <fullName evidence="6">Helix-turn-helix domain-containing protein</fullName>
    </submittedName>
</protein>
<dbReference type="InterPro" id="IPR005471">
    <property type="entry name" value="Tscrpt_reg_IclR_N"/>
</dbReference>
<reference evidence="6 7" key="1">
    <citation type="submission" date="2019-11" db="EMBL/GenBank/DDBJ databases">
        <title>Lactobacillus sp. nov. CRM56-3, isolated from fermented tea leaves.</title>
        <authorList>
            <person name="Phuengjayaem S."/>
            <person name="Tanasupawat S."/>
        </authorList>
    </citation>
    <scope>NUCLEOTIDE SEQUENCE [LARGE SCALE GENOMIC DNA]</scope>
    <source>
        <strain evidence="6 7">CRM56-3</strain>
    </source>
</reference>
<dbReference type="InterPro" id="IPR029016">
    <property type="entry name" value="GAF-like_dom_sf"/>
</dbReference>
<evidence type="ECO:0000313" key="6">
    <source>
        <dbReference type="EMBL" id="MTV82710.1"/>
    </source>
</evidence>
<keyword evidence="3" id="KW-0804">Transcription</keyword>
<organism evidence="6 7">
    <name type="scientific">Secundilactobacillus folii</name>
    <dbReference type="NCBI Taxonomy" id="2678357"/>
    <lineage>
        <taxon>Bacteria</taxon>
        <taxon>Bacillati</taxon>
        <taxon>Bacillota</taxon>
        <taxon>Bacilli</taxon>
        <taxon>Lactobacillales</taxon>
        <taxon>Lactobacillaceae</taxon>
        <taxon>Secundilactobacillus</taxon>
    </lineage>
</organism>
<accession>A0A7X3C2C7</accession>
<dbReference type="Gene3D" id="3.30.450.40">
    <property type="match status" value="1"/>
</dbReference>
<dbReference type="Pfam" id="PF09339">
    <property type="entry name" value="HTH_IclR"/>
    <property type="match status" value="1"/>
</dbReference>
<dbReference type="EMBL" id="WNJO01000009">
    <property type="protein sequence ID" value="MTV82710.1"/>
    <property type="molecule type" value="Genomic_DNA"/>
</dbReference>
<feature type="domain" description="HTH iclR-type" evidence="4">
    <location>
        <begin position="8"/>
        <end position="70"/>
    </location>
</feature>